<dbReference type="FunFam" id="2.10.25.10:FF:000246">
    <property type="entry name" value="EGF-like repeat and discoidin I-like domain-containing protein 3"/>
    <property type="match status" value="1"/>
</dbReference>
<dbReference type="PROSITE" id="PS50026">
    <property type="entry name" value="EGF_3"/>
    <property type="match status" value="4"/>
</dbReference>
<proteinExistence type="predicted"/>
<evidence type="ECO:0000313" key="11">
    <source>
        <dbReference type="EMBL" id="KAJ8929510.1"/>
    </source>
</evidence>
<feature type="disulfide bond" evidence="7">
    <location>
        <begin position="673"/>
        <end position="700"/>
    </location>
</feature>
<evidence type="ECO:0000313" key="12">
    <source>
        <dbReference type="Proteomes" id="UP001162156"/>
    </source>
</evidence>
<feature type="domain" description="Sushi" evidence="9">
    <location>
        <begin position="474"/>
        <end position="543"/>
    </location>
</feature>
<evidence type="ECO:0000259" key="8">
    <source>
        <dbReference type="PROSITE" id="PS50026"/>
    </source>
</evidence>
<keyword evidence="5" id="KW-0325">Glycoprotein</keyword>
<dbReference type="PANTHER" id="PTHR19277">
    <property type="entry name" value="PENTRAXIN"/>
    <property type="match status" value="1"/>
</dbReference>
<dbReference type="SMART" id="SM00179">
    <property type="entry name" value="EGF_CA"/>
    <property type="match status" value="3"/>
</dbReference>
<dbReference type="SUPFAM" id="SSF57535">
    <property type="entry name" value="Complement control module/SCR domain"/>
    <property type="match status" value="3"/>
</dbReference>
<dbReference type="Pfam" id="PF07699">
    <property type="entry name" value="Ephrin_rec_like"/>
    <property type="match status" value="2"/>
</dbReference>
<dbReference type="InterPro" id="IPR011641">
    <property type="entry name" value="Tyr-kin_ephrin_A/B_rcpt-like"/>
</dbReference>
<dbReference type="PANTHER" id="PTHR19277:SF161">
    <property type="entry name" value="LAMININ G DOMAIN-CONTAINING PROTEIN"/>
    <property type="match status" value="1"/>
</dbReference>
<evidence type="ECO:0000256" key="5">
    <source>
        <dbReference type="ARBA" id="ARBA00023180"/>
    </source>
</evidence>
<dbReference type="SUPFAM" id="SSF57196">
    <property type="entry name" value="EGF/Laminin"/>
    <property type="match status" value="3"/>
</dbReference>
<dbReference type="SMART" id="SM00032">
    <property type="entry name" value="CCP"/>
    <property type="match status" value="3"/>
</dbReference>
<dbReference type="InterPro" id="IPR000742">
    <property type="entry name" value="EGF"/>
</dbReference>
<keyword evidence="6" id="KW-0245">EGF-like domain</keyword>
<feature type="non-terminal residue" evidence="11">
    <location>
        <position position="701"/>
    </location>
</feature>
<organism evidence="11 12">
    <name type="scientific">Rhamnusium bicolor</name>
    <dbReference type="NCBI Taxonomy" id="1586634"/>
    <lineage>
        <taxon>Eukaryota</taxon>
        <taxon>Metazoa</taxon>
        <taxon>Ecdysozoa</taxon>
        <taxon>Arthropoda</taxon>
        <taxon>Hexapoda</taxon>
        <taxon>Insecta</taxon>
        <taxon>Pterygota</taxon>
        <taxon>Neoptera</taxon>
        <taxon>Endopterygota</taxon>
        <taxon>Coleoptera</taxon>
        <taxon>Polyphaga</taxon>
        <taxon>Cucujiformia</taxon>
        <taxon>Chrysomeloidea</taxon>
        <taxon>Cerambycidae</taxon>
        <taxon>Lepturinae</taxon>
        <taxon>Rhagiini</taxon>
        <taxon>Rhamnusium</taxon>
    </lineage>
</organism>
<evidence type="ECO:0000259" key="9">
    <source>
        <dbReference type="PROSITE" id="PS50923"/>
    </source>
</evidence>
<feature type="disulfide bond" evidence="7">
    <location>
        <begin position="585"/>
        <end position="612"/>
    </location>
</feature>
<dbReference type="Gene3D" id="2.10.25.10">
    <property type="entry name" value="Laminin"/>
    <property type="match status" value="3"/>
</dbReference>
<feature type="domain" description="EGF-like" evidence="8">
    <location>
        <begin position="142"/>
        <end position="183"/>
    </location>
</feature>
<keyword evidence="12" id="KW-1185">Reference proteome</keyword>
<keyword evidence="3" id="KW-0106">Calcium</keyword>
<dbReference type="PROSITE" id="PS01186">
    <property type="entry name" value="EGF_2"/>
    <property type="match status" value="1"/>
</dbReference>
<dbReference type="EMBL" id="JANEYF010004977">
    <property type="protein sequence ID" value="KAJ8929510.1"/>
    <property type="molecule type" value="Genomic_DNA"/>
</dbReference>
<dbReference type="Gene3D" id="2.10.50.10">
    <property type="entry name" value="Tumor Necrosis Factor Receptor, subunit A, domain 2"/>
    <property type="match status" value="1"/>
</dbReference>
<keyword evidence="2" id="KW-0479">Metal-binding</keyword>
<keyword evidence="4 6" id="KW-1015">Disulfide bond</keyword>
<dbReference type="PRINTS" id="PR00895">
    <property type="entry name" value="PENTAXIN"/>
</dbReference>
<dbReference type="PROSITE" id="PS51828">
    <property type="entry name" value="PTX_2"/>
    <property type="match status" value="1"/>
</dbReference>
<dbReference type="Gene3D" id="2.60.120.200">
    <property type="match status" value="1"/>
</dbReference>
<dbReference type="InterPro" id="IPR035976">
    <property type="entry name" value="Sushi/SCR/CCP_sf"/>
</dbReference>
<dbReference type="Proteomes" id="UP001162156">
    <property type="component" value="Unassembled WGS sequence"/>
</dbReference>
<feature type="domain" description="EGF-like" evidence="8">
    <location>
        <begin position="221"/>
        <end position="263"/>
    </location>
</feature>
<comment type="caution">
    <text evidence="6">Lacks conserved residue(s) required for the propagation of feature annotation.</text>
</comment>
<dbReference type="CDD" id="cd00033">
    <property type="entry name" value="CCP"/>
    <property type="match status" value="3"/>
</dbReference>
<evidence type="ECO:0000256" key="1">
    <source>
        <dbReference type="ARBA" id="ARBA00001913"/>
    </source>
</evidence>
<accession>A0AAV8WTY2</accession>
<feature type="disulfide bond" evidence="7">
    <location>
        <begin position="514"/>
        <end position="541"/>
    </location>
</feature>
<sequence>MPDWICSTKKIDVYNVQKERFIIPQKNRCQSCSFGYYNDKLGQTECSSCSLHYSTRKMHSKKADDCKEECPPGTHARKKHMKYSKHHPNITIERTTLRPYCRSCAVGFYQPEYGQLKCLPCPNGYTTTTTRSTNPSQCIPTAEELCKSNKGICNNGTCSISNDYQYTCNCFENYIGYGGDYCEINIKYCTEDICENNGTCVEDENTFRCHCKNSFIGRRCNILPCDYKPCHGHTICININEENATKESYRCICPEGYTGKECTEEINFCENSPCLNGGSCSSNQSSYSCSCSSLYHGHDCQYKRNTKYLLHFQSYDTNDYVRLNGFTDNITEITACLWMQTLDSFNYGTLLSYATRYIDNAFTLTDYTGLVLYINNDYIVTDVLLNDGYWHHVCTMWQSYNGSYKVYIDGKVIKYGTGLSTNTYIQGSGNMIVGQEQDIIGGKFSQSESFVGKMTYIDIWSKFLTDEDVLTHFNDCNDSFFGNLYAWPQMQDFIKGGVQLGNDYFYQDKITYNCYDGLNLVGNSTIICQENGKWFPDKPQCLGIQCTAFKQPSHSEINILAEQSYENFVENDTKFDVGTQIEVKCKQNANISGENIITCLENGTWDFVPPQCILKEEHTQLKPKLDCATEQIPPAPNNAILCVAPPSIMNMALKNEALTKDTYHFGNMLSYKCEDGYSMFGNSVIRCMPNGRWSRMQANCI</sequence>
<dbReference type="SUPFAM" id="SSF49899">
    <property type="entry name" value="Concanavalin A-like lectins/glucanases"/>
    <property type="match status" value="1"/>
</dbReference>
<gene>
    <name evidence="11" type="ORF">NQ314_017803</name>
</gene>
<dbReference type="Pfam" id="PF00008">
    <property type="entry name" value="EGF"/>
    <property type="match status" value="2"/>
</dbReference>
<evidence type="ECO:0000256" key="7">
    <source>
        <dbReference type="PROSITE-ProRule" id="PRU00302"/>
    </source>
</evidence>
<dbReference type="Gene3D" id="2.10.70.10">
    <property type="entry name" value="Complement Module, domain 1"/>
    <property type="match status" value="3"/>
</dbReference>
<dbReference type="CDD" id="cd00054">
    <property type="entry name" value="EGF_CA"/>
    <property type="match status" value="2"/>
</dbReference>
<dbReference type="PROSITE" id="PS00022">
    <property type="entry name" value="EGF_1"/>
    <property type="match status" value="2"/>
</dbReference>
<dbReference type="AlphaFoldDB" id="A0AAV8WTY2"/>
<comment type="cofactor">
    <cofactor evidence="1">
        <name>Ca(2+)</name>
        <dbReference type="ChEBI" id="CHEBI:29108"/>
    </cofactor>
</comment>
<feature type="domain" description="Sushi" evidence="9">
    <location>
        <begin position="544"/>
        <end position="614"/>
    </location>
</feature>
<dbReference type="SMART" id="SM01411">
    <property type="entry name" value="Ephrin_rec_like"/>
    <property type="match status" value="2"/>
</dbReference>
<dbReference type="InterPro" id="IPR001881">
    <property type="entry name" value="EGF-like_Ca-bd_dom"/>
</dbReference>
<feature type="domain" description="Pentraxin (PTX)" evidence="10">
    <location>
        <begin position="306"/>
        <end position="506"/>
    </location>
</feature>
<feature type="domain" description="EGF-like" evidence="8">
    <location>
        <begin position="185"/>
        <end position="218"/>
    </location>
</feature>
<feature type="domain" description="Sushi" evidence="9">
    <location>
        <begin position="640"/>
        <end position="701"/>
    </location>
</feature>
<dbReference type="SUPFAM" id="SSF57184">
    <property type="entry name" value="Growth factor receptor domain"/>
    <property type="match status" value="1"/>
</dbReference>
<dbReference type="InterPro" id="IPR001759">
    <property type="entry name" value="PTX_dom"/>
</dbReference>
<reference evidence="11" key="1">
    <citation type="journal article" date="2023" name="Insect Mol. Biol.">
        <title>Genome sequencing provides insights into the evolution of gene families encoding plant cell wall-degrading enzymes in longhorned beetles.</title>
        <authorList>
            <person name="Shin N.R."/>
            <person name="Okamura Y."/>
            <person name="Kirsch R."/>
            <person name="Pauchet Y."/>
        </authorList>
    </citation>
    <scope>NUCLEOTIDE SEQUENCE</scope>
    <source>
        <strain evidence="11">RBIC_L_NR</strain>
    </source>
</reference>
<protein>
    <recommendedName>
        <fullName evidence="13">Sushi, von Willebrand factor type A, EGF and pentraxin domain-containing protein 1</fullName>
    </recommendedName>
</protein>
<dbReference type="InterPro" id="IPR000436">
    <property type="entry name" value="Sushi_SCR_CCP_dom"/>
</dbReference>
<dbReference type="SMART" id="SM00159">
    <property type="entry name" value="PTX"/>
    <property type="match status" value="1"/>
</dbReference>
<feature type="disulfide bond" evidence="6">
    <location>
        <begin position="291"/>
        <end position="300"/>
    </location>
</feature>
<keyword evidence="7" id="KW-0768">Sushi</keyword>
<dbReference type="GO" id="GO:0005509">
    <property type="term" value="F:calcium ion binding"/>
    <property type="evidence" value="ECO:0007669"/>
    <property type="project" value="InterPro"/>
</dbReference>
<evidence type="ECO:0000256" key="6">
    <source>
        <dbReference type="PROSITE-ProRule" id="PRU00076"/>
    </source>
</evidence>
<dbReference type="InterPro" id="IPR013320">
    <property type="entry name" value="ConA-like_dom_sf"/>
</dbReference>
<dbReference type="InterPro" id="IPR051360">
    <property type="entry name" value="Neuronal_Pentraxin_Related"/>
</dbReference>
<dbReference type="Pfam" id="PF00084">
    <property type="entry name" value="Sushi"/>
    <property type="match status" value="2"/>
</dbReference>
<comment type="caution">
    <text evidence="11">The sequence shown here is derived from an EMBL/GenBank/DDBJ whole genome shotgun (WGS) entry which is preliminary data.</text>
</comment>
<dbReference type="PROSITE" id="PS50923">
    <property type="entry name" value="SUSHI"/>
    <property type="match status" value="3"/>
</dbReference>
<evidence type="ECO:0000256" key="3">
    <source>
        <dbReference type="ARBA" id="ARBA00022837"/>
    </source>
</evidence>
<feature type="disulfide bond" evidence="6">
    <location>
        <begin position="253"/>
        <end position="262"/>
    </location>
</feature>
<dbReference type="Pfam" id="PF00354">
    <property type="entry name" value="Pentaxin"/>
    <property type="match status" value="1"/>
</dbReference>
<feature type="domain" description="EGF-like" evidence="8">
    <location>
        <begin position="265"/>
        <end position="301"/>
    </location>
</feature>
<name>A0AAV8WTY2_9CUCU</name>
<dbReference type="SMART" id="SM00181">
    <property type="entry name" value="EGF"/>
    <property type="match status" value="4"/>
</dbReference>
<evidence type="ECO:0000259" key="10">
    <source>
        <dbReference type="PROSITE" id="PS51828"/>
    </source>
</evidence>
<evidence type="ECO:0000256" key="4">
    <source>
        <dbReference type="ARBA" id="ARBA00023157"/>
    </source>
</evidence>
<evidence type="ECO:0000256" key="2">
    <source>
        <dbReference type="ARBA" id="ARBA00022723"/>
    </source>
</evidence>
<evidence type="ECO:0008006" key="13">
    <source>
        <dbReference type="Google" id="ProtNLM"/>
    </source>
</evidence>
<dbReference type="InterPro" id="IPR009030">
    <property type="entry name" value="Growth_fac_rcpt_cys_sf"/>
</dbReference>